<feature type="transmembrane region" description="Helical" evidence="7">
    <location>
        <begin position="93"/>
        <end position="111"/>
    </location>
</feature>
<reference evidence="9" key="1">
    <citation type="submission" date="2016-12" db="EMBL/GenBank/DDBJ databases">
        <authorList>
            <person name="Varghese N."/>
            <person name="Submissions S."/>
        </authorList>
    </citation>
    <scope>NUCLEOTIDE SEQUENCE [LARGE SCALE GENOMIC DNA]</scope>
    <source>
        <strain evidence="9">DSM 11544</strain>
    </source>
</reference>
<keyword evidence="3 6" id="KW-0812">Transmembrane</keyword>
<dbReference type="Pfam" id="PF00950">
    <property type="entry name" value="ABC-3"/>
    <property type="match status" value="1"/>
</dbReference>
<dbReference type="Proteomes" id="UP000184010">
    <property type="component" value="Unassembled WGS sequence"/>
</dbReference>
<evidence type="ECO:0000256" key="3">
    <source>
        <dbReference type="ARBA" id="ARBA00022692"/>
    </source>
</evidence>
<dbReference type="STRING" id="1121395.SAMN02745215_02022"/>
<evidence type="ECO:0000256" key="1">
    <source>
        <dbReference type="ARBA" id="ARBA00004141"/>
    </source>
</evidence>
<evidence type="ECO:0000256" key="7">
    <source>
        <dbReference type="SAM" id="Phobius"/>
    </source>
</evidence>
<dbReference type="SUPFAM" id="SSF81345">
    <property type="entry name" value="ABC transporter involved in vitamin B12 uptake, BtuC"/>
    <property type="match status" value="1"/>
</dbReference>
<gene>
    <name evidence="8" type="ORF">SAMN02745215_02022</name>
</gene>
<dbReference type="PANTHER" id="PTHR30477">
    <property type="entry name" value="ABC-TRANSPORTER METAL-BINDING PROTEIN"/>
    <property type="match status" value="1"/>
</dbReference>
<evidence type="ECO:0000256" key="6">
    <source>
        <dbReference type="RuleBase" id="RU003943"/>
    </source>
</evidence>
<feature type="transmembrane region" description="Helical" evidence="7">
    <location>
        <begin position="192"/>
        <end position="213"/>
    </location>
</feature>
<evidence type="ECO:0000256" key="5">
    <source>
        <dbReference type="ARBA" id="ARBA00023136"/>
    </source>
</evidence>
<dbReference type="Gene3D" id="1.10.3470.10">
    <property type="entry name" value="ABC transporter involved in vitamin B12 uptake, BtuC"/>
    <property type="match status" value="1"/>
</dbReference>
<accession>A0A1M7TH11</accession>
<keyword evidence="4 7" id="KW-1133">Transmembrane helix</keyword>
<dbReference type="InterPro" id="IPR001626">
    <property type="entry name" value="ABC_TroCD"/>
</dbReference>
<feature type="transmembrane region" description="Helical" evidence="7">
    <location>
        <begin position="247"/>
        <end position="267"/>
    </location>
</feature>
<feature type="transmembrane region" description="Helical" evidence="7">
    <location>
        <begin position="220"/>
        <end position="241"/>
    </location>
</feature>
<feature type="transmembrane region" description="Helical" evidence="7">
    <location>
        <begin position="131"/>
        <end position="151"/>
    </location>
</feature>
<sequence length="277" mass="29504">MSVIAILEYDFMRRAFIVGILLAVIIPCIGIIVVLKRLSMIGDALSHTSLAGVAAGLIMGINPILGAVTACIAAALGIEFIRKKIPKFSEMSIAIVMSAGIGLAGVLSGHVKNAANFNSFLFGSIVSISDFEMILVAGISCIVMLAFILLYKELFYIALDERAARLAGIPVGVINFIFTILTAVTVSVAARTVGALIVSSMMVVPVACAMQVGKSYRQTVIYGVIFAVAFTVTGLFLSYYLKLKPGGTIVLIGVLCLVVMLLIKQIISMLRRTEFKM</sequence>
<comment type="subcellular location">
    <subcellularLocation>
        <location evidence="6">Cell membrane</location>
        <topology evidence="6">Multi-pass membrane protein</topology>
    </subcellularLocation>
    <subcellularLocation>
        <location evidence="1">Membrane</location>
        <topology evidence="1">Multi-pass membrane protein</topology>
    </subcellularLocation>
</comment>
<proteinExistence type="inferred from homology"/>
<name>A0A1M7TH11_9FIRM</name>
<feature type="transmembrane region" description="Helical" evidence="7">
    <location>
        <begin position="163"/>
        <end position="186"/>
    </location>
</feature>
<comment type="similarity">
    <text evidence="2 6">Belongs to the ABC-3 integral membrane protein family.</text>
</comment>
<keyword evidence="6" id="KW-0813">Transport</keyword>
<protein>
    <submittedName>
        <fullName evidence="8">Zinc transport system permease protein</fullName>
    </submittedName>
</protein>
<dbReference type="PANTHER" id="PTHR30477:SF0">
    <property type="entry name" value="METAL TRANSPORT SYSTEM MEMBRANE PROTEIN TM_0125-RELATED"/>
    <property type="match status" value="1"/>
</dbReference>
<feature type="transmembrane region" description="Helical" evidence="7">
    <location>
        <begin position="55"/>
        <end position="81"/>
    </location>
</feature>
<keyword evidence="9" id="KW-1185">Reference proteome</keyword>
<dbReference type="GO" id="GO:0043190">
    <property type="term" value="C:ATP-binding cassette (ABC) transporter complex"/>
    <property type="evidence" value="ECO:0007669"/>
    <property type="project" value="InterPro"/>
</dbReference>
<feature type="transmembrane region" description="Helical" evidence="7">
    <location>
        <begin position="15"/>
        <end position="35"/>
    </location>
</feature>
<evidence type="ECO:0000256" key="4">
    <source>
        <dbReference type="ARBA" id="ARBA00022989"/>
    </source>
</evidence>
<dbReference type="GO" id="GO:0055085">
    <property type="term" value="P:transmembrane transport"/>
    <property type="evidence" value="ECO:0007669"/>
    <property type="project" value="InterPro"/>
</dbReference>
<dbReference type="GO" id="GO:0010043">
    <property type="term" value="P:response to zinc ion"/>
    <property type="evidence" value="ECO:0007669"/>
    <property type="project" value="TreeGrafter"/>
</dbReference>
<dbReference type="RefSeq" id="WP_072772480.1">
    <property type="nucleotide sequence ID" value="NZ_FRDN01000006.1"/>
</dbReference>
<evidence type="ECO:0000313" key="8">
    <source>
        <dbReference type="EMBL" id="SHN70032.1"/>
    </source>
</evidence>
<evidence type="ECO:0000256" key="2">
    <source>
        <dbReference type="ARBA" id="ARBA00008034"/>
    </source>
</evidence>
<organism evidence="8 9">
    <name type="scientific">Desulfitobacterium chlororespirans DSM 11544</name>
    <dbReference type="NCBI Taxonomy" id="1121395"/>
    <lineage>
        <taxon>Bacteria</taxon>
        <taxon>Bacillati</taxon>
        <taxon>Bacillota</taxon>
        <taxon>Clostridia</taxon>
        <taxon>Eubacteriales</taxon>
        <taxon>Desulfitobacteriaceae</taxon>
        <taxon>Desulfitobacterium</taxon>
    </lineage>
</organism>
<dbReference type="AlphaFoldDB" id="A0A1M7TH11"/>
<evidence type="ECO:0000313" key="9">
    <source>
        <dbReference type="Proteomes" id="UP000184010"/>
    </source>
</evidence>
<dbReference type="InterPro" id="IPR037294">
    <property type="entry name" value="ABC_BtuC-like"/>
</dbReference>
<dbReference type="EMBL" id="FRDN01000006">
    <property type="protein sequence ID" value="SHN70032.1"/>
    <property type="molecule type" value="Genomic_DNA"/>
</dbReference>
<keyword evidence="5 7" id="KW-0472">Membrane</keyword>